<sequence>MMMTWENARKWISTAMIGVILILSIARTTDRFTGTEAREAIAVRDQERKAAIRIVCRHHADDCAAEDLSGQ</sequence>
<protein>
    <submittedName>
        <fullName evidence="1">Uncharacterized protein</fullName>
    </submittedName>
</protein>
<dbReference type="Proteomes" id="UP001214043">
    <property type="component" value="Chromosome"/>
</dbReference>
<proteinExistence type="predicted"/>
<dbReference type="EMBL" id="CP118166">
    <property type="protein sequence ID" value="WDI31579.1"/>
    <property type="molecule type" value="Genomic_DNA"/>
</dbReference>
<evidence type="ECO:0000313" key="1">
    <source>
        <dbReference type="EMBL" id="WDI31579.1"/>
    </source>
</evidence>
<keyword evidence="2" id="KW-1185">Reference proteome</keyword>
<dbReference type="KEGG" id="hfl:PUV54_00020"/>
<reference evidence="1" key="1">
    <citation type="submission" date="2023-02" db="EMBL/GenBank/DDBJ databases">
        <title>Genome sequence of Hyphococcus flavus.</title>
        <authorList>
            <person name="Rong J.-C."/>
            <person name="Zhao Q."/>
            <person name="Yi M."/>
            <person name="Wu J.-Y."/>
        </authorList>
    </citation>
    <scope>NUCLEOTIDE SEQUENCE</scope>
    <source>
        <strain evidence="1">MCCC 1K03223</strain>
    </source>
</reference>
<dbReference type="RefSeq" id="WP_274493466.1">
    <property type="nucleotide sequence ID" value="NZ_CP118166.1"/>
</dbReference>
<evidence type="ECO:0000313" key="2">
    <source>
        <dbReference type="Proteomes" id="UP001214043"/>
    </source>
</evidence>
<dbReference type="AlphaFoldDB" id="A0AAE9ZBI1"/>
<name>A0AAE9ZBI1_9PROT</name>
<accession>A0AAE9ZBI1</accession>
<organism evidence="1 2">
    <name type="scientific">Hyphococcus flavus</name>
    <dbReference type="NCBI Taxonomy" id="1866326"/>
    <lineage>
        <taxon>Bacteria</taxon>
        <taxon>Pseudomonadati</taxon>
        <taxon>Pseudomonadota</taxon>
        <taxon>Alphaproteobacteria</taxon>
        <taxon>Parvularculales</taxon>
        <taxon>Parvularculaceae</taxon>
        <taxon>Hyphococcus</taxon>
    </lineage>
</organism>
<gene>
    <name evidence="1" type="ORF">PUV54_00020</name>
</gene>